<evidence type="ECO:0000313" key="1">
    <source>
        <dbReference type="EMBL" id="GAA5063871.1"/>
    </source>
</evidence>
<keyword evidence="2" id="KW-1185">Reference proteome</keyword>
<protein>
    <recommendedName>
        <fullName evidence="3">Zinc-ribbon domain-containing protein</fullName>
    </recommendedName>
</protein>
<evidence type="ECO:0000313" key="2">
    <source>
        <dbReference type="Proteomes" id="UP001500518"/>
    </source>
</evidence>
<reference evidence="2" key="1">
    <citation type="journal article" date="2019" name="Int. J. Syst. Evol. Microbiol.">
        <title>The Global Catalogue of Microorganisms (GCM) 10K type strain sequencing project: providing services to taxonomists for standard genome sequencing and annotation.</title>
        <authorList>
            <consortium name="The Broad Institute Genomics Platform"/>
            <consortium name="The Broad Institute Genome Sequencing Center for Infectious Disease"/>
            <person name="Wu L."/>
            <person name="Ma J."/>
        </authorList>
    </citation>
    <scope>NUCLEOTIDE SEQUENCE [LARGE SCALE GENOMIC DNA]</scope>
    <source>
        <strain evidence="2">JCM 18014</strain>
    </source>
</reference>
<sequence length="95" mass="10735">MARELYCWRCGIEMPMLDEEEWARIGPLLSGATDPSKREAALDLYEEMTGLRETNINAIWHHRIKDYGPSCTKCGKPLRTPRASFCAACGATRTD</sequence>
<dbReference type="EMBL" id="BAABHV010000042">
    <property type="protein sequence ID" value="GAA5063871.1"/>
    <property type="molecule type" value="Genomic_DNA"/>
</dbReference>
<proteinExistence type="predicted"/>
<accession>A0ABP9KUC5</accession>
<gene>
    <name evidence="1" type="ORF">GCM10023208_35110</name>
</gene>
<organism evidence="1 2">
    <name type="scientific">Erythrobacter westpacificensis</name>
    <dbReference type="NCBI Taxonomy" id="1055231"/>
    <lineage>
        <taxon>Bacteria</taxon>
        <taxon>Pseudomonadati</taxon>
        <taxon>Pseudomonadota</taxon>
        <taxon>Alphaproteobacteria</taxon>
        <taxon>Sphingomonadales</taxon>
        <taxon>Erythrobacteraceae</taxon>
        <taxon>Erythrobacter/Porphyrobacter group</taxon>
        <taxon>Erythrobacter</taxon>
    </lineage>
</organism>
<dbReference type="Proteomes" id="UP001500518">
    <property type="component" value="Unassembled WGS sequence"/>
</dbReference>
<evidence type="ECO:0008006" key="3">
    <source>
        <dbReference type="Google" id="ProtNLM"/>
    </source>
</evidence>
<dbReference type="RefSeq" id="WP_346034194.1">
    <property type="nucleotide sequence ID" value="NZ_BAABHV010000042.1"/>
</dbReference>
<name>A0ABP9KUC5_9SPHN</name>
<comment type="caution">
    <text evidence="1">The sequence shown here is derived from an EMBL/GenBank/DDBJ whole genome shotgun (WGS) entry which is preliminary data.</text>
</comment>